<name>A0A0D2G9N8_9BACT</name>
<gene>
    <name evidence="1" type="ORF">X474_24270</name>
</gene>
<proteinExistence type="predicted"/>
<protein>
    <submittedName>
        <fullName evidence="1">Uncharacterized protein</fullName>
    </submittedName>
</protein>
<organism evidence="1 2">
    <name type="scientific">Dethiosulfatarculus sandiegensis</name>
    <dbReference type="NCBI Taxonomy" id="1429043"/>
    <lineage>
        <taxon>Bacteria</taxon>
        <taxon>Pseudomonadati</taxon>
        <taxon>Thermodesulfobacteriota</taxon>
        <taxon>Desulfarculia</taxon>
        <taxon>Desulfarculales</taxon>
        <taxon>Desulfarculaceae</taxon>
        <taxon>Dethiosulfatarculus</taxon>
    </lineage>
</organism>
<dbReference type="STRING" id="1429043.X474_24270"/>
<comment type="caution">
    <text evidence="1">The sequence shown here is derived from an EMBL/GenBank/DDBJ whole genome shotgun (WGS) entry which is preliminary data.</text>
</comment>
<accession>A0A0D2G9N8</accession>
<dbReference type="Proteomes" id="UP000032233">
    <property type="component" value="Unassembled WGS sequence"/>
</dbReference>
<keyword evidence="2" id="KW-1185">Reference proteome</keyword>
<evidence type="ECO:0000313" key="2">
    <source>
        <dbReference type="Proteomes" id="UP000032233"/>
    </source>
</evidence>
<dbReference type="AlphaFoldDB" id="A0A0D2G9N8"/>
<dbReference type="EMBL" id="AZAC01000056">
    <property type="protein sequence ID" value="KIX11552.1"/>
    <property type="molecule type" value="Genomic_DNA"/>
</dbReference>
<reference evidence="1 2" key="1">
    <citation type="submission" date="2013-11" db="EMBL/GenBank/DDBJ databases">
        <title>Metagenomic analysis of a methanogenic consortium involved in long chain n-alkane degradation.</title>
        <authorList>
            <person name="Davidova I.A."/>
            <person name="Callaghan A.V."/>
            <person name="Wawrik B."/>
            <person name="Pruitt S."/>
            <person name="Marks C."/>
            <person name="Duncan K.E."/>
            <person name="Suflita J.M."/>
        </authorList>
    </citation>
    <scope>NUCLEOTIDE SEQUENCE [LARGE SCALE GENOMIC DNA]</scope>
    <source>
        <strain evidence="1 2">SPR</strain>
    </source>
</reference>
<sequence length="401" mass="44047">MSSVLVFPHTRLRRAMFGGMLPWLRPLVIMSPASLNEKAVSDDLLETGLFELLLPTDRSSHPRTEEVLEVLRKWEDWVAVQRGAGRLESLKAGVNPPAPGLENLRSVMEDIKDPQRKKPLSGAAAPPPPKDPAVLVHLAHIWENQAAEMEELAALVGQKSLNLGNILDDDESVPKELKDLNQISLTPPDQEQTDERLLSQRLEAWARLIEGVDKKDLYLATANLPAARLLLERANRVFYAEEETKRSAAGATSLVDLPPESRVENPALSVEAFRVILPEFMAPDLTGLARLCLDLCERPGLAEPTAELESVLAYLGNTPWSDELGKKVKKEVRELGLKMIRAMEQSGAALGAGQVNLSALVFPGISREQLLGLLKGQSVPESERDFDKGSSLVIIAWPMAV</sequence>
<evidence type="ECO:0000313" key="1">
    <source>
        <dbReference type="EMBL" id="KIX11552.1"/>
    </source>
</evidence>
<dbReference type="RefSeq" id="WP_044351979.1">
    <property type="nucleotide sequence ID" value="NZ_AZAC01000056.1"/>
</dbReference>
<dbReference type="InParanoid" id="A0A0D2G9N8"/>